<sequence length="660" mass="78861">MGKNSLKKVLLRKIPVQLATEATISQARRHEKASYYIKAAVRMINHKRILVLQLYSRKDLVLGIKEPRIRTFLTKTDYISQYYEEGTVKWRTGRLDSLLAYDYYSKEEPVLCDTASERVVNTYLSYTEDERIKRSGYAKIRQAQNMILEQRLQKKHAIIEKRIDRKMQEIKPLPKDFDDWIDEVAMAHSRYIYYRYSRKKYMDGYCTHCHQEVKVHKVRHRAKGHCPKCGVKVIFLAEGKAKHIFDHGQVAYFQKTPKGFLVRYFSVSKSYYGDYRNPKISTKELMREFYEDSLVLGYEYRQFKQTGKIRWCQDWMKYSFLDVAVYTKNLHAVLKNTRYQYCALKEFASRWDGAAVNPYGYLKRYQSMPEIEYFVKAGLYAMTYELTSYSNYAYRVQRNKKSLHEMLGVSKQNFRFIQACDMSFYQLDIYNKLCKQGVNLSAGEFKRFYDTYRKNMDVIFALLQYTSLHKAERYCNGFIDRQYDLLTIMGIWKDYICFCRELGYDLKNSFVLFPKDLIVAHKLAYQDVLNRREQERRKKIQQEERRAKRLLKKYRNLYAWKDNRFAVVVPKDLLEIKEEGHTLHHCVATYTSRVADGTSIILFVRDLQSPDKPFYTMELQKNEIIQCRGYSNHVMTSEVQEFVKRYESRVLKKIREKNAA</sequence>
<evidence type="ECO:0000313" key="2">
    <source>
        <dbReference type="EMBL" id="GCB29868.1"/>
    </source>
</evidence>
<reference evidence="2 3" key="1">
    <citation type="submission" date="2018-10" db="EMBL/GenBank/DDBJ databases">
        <title>Draft Genome Sequence of Anaerotignum sp. KCTC 15736.</title>
        <authorList>
            <person name="Choi S.H."/>
            <person name="Kim J.S."/>
            <person name="Kang S.W."/>
            <person name="Lee J.S."/>
            <person name="Park S.H."/>
        </authorList>
    </citation>
    <scope>NUCLEOTIDE SEQUENCE [LARGE SCALE GENOMIC DNA]</scope>
    <source>
        <strain evidence="2 3">KCTC 15736</strain>
    </source>
</reference>
<dbReference type="InterPro" id="IPR025586">
    <property type="entry name" value="PcfJ"/>
</dbReference>
<dbReference type="Proteomes" id="UP000287361">
    <property type="component" value="Unassembled WGS sequence"/>
</dbReference>
<proteinExistence type="predicted"/>
<name>A0A401LEB2_9FIRM</name>
<evidence type="ECO:0000256" key="1">
    <source>
        <dbReference type="SAM" id="Coils"/>
    </source>
</evidence>
<feature type="coiled-coil region" evidence="1">
    <location>
        <begin position="525"/>
        <end position="557"/>
    </location>
</feature>
<accession>A0A401LEB2</accession>
<dbReference type="Pfam" id="PF14284">
    <property type="entry name" value="PcfJ"/>
    <property type="match status" value="1"/>
</dbReference>
<dbReference type="EMBL" id="BHVZ01000004">
    <property type="protein sequence ID" value="GCB29868.1"/>
    <property type="molecule type" value="Genomic_DNA"/>
</dbReference>
<dbReference type="OrthoDB" id="1802755at2"/>
<comment type="caution">
    <text evidence="2">The sequence shown here is derived from an EMBL/GenBank/DDBJ whole genome shotgun (WGS) entry which is preliminary data.</text>
</comment>
<evidence type="ECO:0000313" key="3">
    <source>
        <dbReference type="Proteomes" id="UP000287361"/>
    </source>
</evidence>
<keyword evidence="1" id="KW-0175">Coiled coil</keyword>
<evidence type="ECO:0008006" key="4">
    <source>
        <dbReference type="Google" id="ProtNLM"/>
    </source>
</evidence>
<dbReference type="AlphaFoldDB" id="A0A401LEB2"/>
<protein>
    <recommendedName>
        <fullName evidence="4">PcfJ-like protein</fullName>
    </recommendedName>
</protein>
<gene>
    <name evidence="2" type="ORF">KGMB03357_15290</name>
</gene>
<keyword evidence="3" id="KW-1185">Reference proteome</keyword>
<organism evidence="2 3">
    <name type="scientific">Anaerotignum faecicola</name>
    <dbReference type="NCBI Taxonomy" id="2358141"/>
    <lineage>
        <taxon>Bacteria</taxon>
        <taxon>Bacillati</taxon>
        <taxon>Bacillota</taxon>
        <taxon>Clostridia</taxon>
        <taxon>Lachnospirales</taxon>
        <taxon>Anaerotignaceae</taxon>
        <taxon>Anaerotignum</taxon>
    </lineage>
</organism>